<reference evidence="2 3" key="1">
    <citation type="submission" date="2019-03" db="EMBL/GenBank/DDBJ databases">
        <title>Draft genome sequences of novel Actinobacteria.</title>
        <authorList>
            <person name="Sahin N."/>
            <person name="Ay H."/>
            <person name="Saygin H."/>
        </authorList>
    </citation>
    <scope>NUCLEOTIDE SEQUENCE [LARGE SCALE GENOMIC DNA]</scope>
    <source>
        <strain evidence="2 3">DSM 45941</strain>
    </source>
</reference>
<dbReference type="RefSeq" id="WP_132198334.1">
    <property type="nucleotide sequence ID" value="NZ_SMKY01000065.1"/>
</dbReference>
<dbReference type="OrthoDB" id="3480120at2"/>
<comment type="caution">
    <text evidence="2">The sequence shown here is derived from an EMBL/GenBank/DDBJ whole genome shotgun (WGS) entry which is preliminary data.</text>
</comment>
<feature type="compositionally biased region" description="Pro residues" evidence="1">
    <location>
        <begin position="16"/>
        <end position="26"/>
    </location>
</feature>
<dbReference type="Proteomes" id="UP000295578">
    <property type="component" value="Unassembled WGS sequence"/>
</dbReference>
<gene>
    <name evidence="2" type="ORF">E1293_16755</name>
</gene>
<feature type="region of interest" description="Disordered" evidence="1">
    <location>
        <begin position="1"/>
        <end position="68"/>
    </location>
</feature>
<feature type="compositionally biased region" description="Polar residues" evidence="1">
    <location>
        <begin position="176"/>
        <end position="185"/>
    </location>
</feature>
<dbReference type="EMBL" id="SMKY01000065">
    <property type="protein sequence ID" value="TDD82437.1"/>
    <property type="molecule type" value="Genomic_DNA"/>
</dbReference>
<protein>
    <submittedName>
        <fullName evidence="2">Uncharacterized protein</fullName>
    </submittedName>
</protein>
<evidence type="ECO:0000313" key="3">
    <source>
        <dbReference type="Proteomes" id="UP000295578"/>
    </source>
</evidence>
<sequence length="196" mass="19973">MPTPPPAEDSGWAPPGANPPGPPAPPAQAHAGTAAHRDGTRPITDLDDGDCSGGFRREGANGYNARKLPCTEPHEGEVIARSAPPVSACVDDWDEDDPATPTDSCRKPHRFQVYATLVAAGAGIAVLAGGSSSPSLKRDASGNIVRGGKARASALRAGDCFTGAAVEPTSVVTATRTSTPFSSARISGPGRRVITR</sequence>
<name>A0A4V2YVP8_9ACTN</name>
<evidence type="ECO:0000313" key="2">
    <source>
        <dbReference type="EMBL" id="TDD82437.1"/>
    </source>
</evidence>
<accession>A0A4V2YVP8</accession>
<feature type="region of interest" description="Disordered" evidence="1">
    <location>
        <begin position="176"/>
        <end position="196"/>
    </location>
</feature>
<keyword evidence="3" id="KW-1185">Reference proteome</keyword>
<evidence type="ECO:0000256" key="1">
    <source>
        <dbReference type="SAM" id="MobiDB-lite"/>
    </source>
</evidence>
<organism evidence="2 3">
    <name type="scientific">Actinomadura darangshiensis</name>
    <dbReference type="NCBI Taxonomy" id="705336"/>
    <lineage>
        <taxon>Bacteria</taxon>
        <taxon>Bacillati</taxon>
        <taxon>Actinomycetota</taxon>
        <taxon>Actinomycetes</taxon>
        <taxon>Streptosporangiales</taxon>
        <taxon>Thermomonosporaceae</taxon>
        <taxon>Actinomadura</taxon>
    </lineage>
</organism>
<dbReference type="AlphaFoldDB" id="A0A4V2YVP8"/>
<proteinExistence type="predicted"/>